<accession>A0A4D5RCA4</accession>
<keyword evidence="1" id="KW-0732">Signal</keyword>
<evidence type="ECO:0000256" key="1">
    <source>
        <dbReference type="SAM" id="SignalP"/>
    </source>
</evidence>
<organism evidence="2">
    <name type="scientific">Ixodes scapularis</name>
    <name type="common">Black-legged tick</name>
    <name type="synonym">Deer tick</name>
    <dbReference type="NCBI Taxonomy" id="6945"/>
    <lineage>
        <taxon>Eukaryota</taxon>
        <taxon>Metazoa</taxon>
        <taxon>Ecdysozoa</taxon>
        <taxon>Arthropoda</taxon>
        <taxon>Chelicerata</taxon>
        <taxon>Arachnida</taxon>
        <taxon>Acari</taxon>
        <taxon>Parasitiformes</taxon>
        <taxon>Ixodida</taxon>
        <taxon>Ixodoidea</taxon>
        <taxon>Ixodidae</taxon>
        <taxon>Ixodinae</taxon>
        <taxon>Ixodes</taxon>
    </lineage>
</organism>
<name>A0A4D5RCA4_IXOSC</name>
<dbReference type="EMBL" id="GHJT01000741">
    <property type="protein sequence ID" value="MOY34712.1"/>
    <property type="molecule type" value="Transcribed_RNA"/>
</dbReference>
<protein>
    <submittedName>
        <fullName evidence="2">Putative secreted protein</fullName>
    </submittedName>
</protein>
<dbReference type="AlphaFoldDB" id="A0A4D5RCA4"/>
<reference evidence="2" key="1">
    <citation type="submission" date="2019-04" db="EMBL/GenBank/DDBJ databases">
        <title>An insight into the mialome of Ixodes scapularis.</title>
        <authorList>
            <person name="Ribeiro J.M."/>
            <person name="Mather T.N."/>
            <person name="Karim S."/>
        </authorList>
    </citation>
    <scope>NUCLEOTIDE SEQUENCE</scope>
</reference>
<feature type="chain" id="PRO_5020032624" evidence="1">
    <location>
        <begin position="22"/>
        <end position="127"/>
    </location>
</feature>
<proteinExistence type="predicted"/>
<evidence type="ECO:0000313" key="2">
    <source>
        <dbReference type="EMBL" id="MOY34712.1"/>
    </source>
</evidence>
<sequence length="127" mass="14421">MWQPVGSVVLLFYFNTPFVSAKGLFVQHSILFCEGCRWRWFCIASMPKFLVECTTRLGCDCHGLTAELSDVCAHQLQNMIVWGLSLGSRIPCMCRVLMMNQDLKALLGTLFGHCFTFESNEDSAREK</sequence>
<feature type="signal peptide" evidence="1">
    <location>
        <begin position="1"/>
        <end position="21"/>
    </location>
</feature>